<feature type="compositionally biased region" description="Low complexity" evidence="1">
    <location>
        <begin position="487"/>
        <end position="504"/>
    </location>
</feature>
<feature type="compositionally biased region" description="Basic and acidic residues" evidence="1">
    <location>
        <begin position="290"/>
        <end position="300"/>
    </location>
</feature>
<feature type="compositionally biased region" description="Low complexity" evidence="1">
    <location>
        <begin position="801"/>
        <end position="814"/>
    </location>
</feature>
<evidence type="ECO:0000256" key="1">
    <source>
        <dbReference type="SAM" id="MobiDB-lite"/>
    </source>
</evidence>
<feature type="region of interest" description="Disordered" evidence="1">
    <location>
        <begin position="400"/>
        <end position="504"/>
    </location>
</feature>
<feature type="region of interest" description="Disordered" evidence="1">
    <location>
        <begin position="113"/>
        <end position="249"/>
    </location>
</feature>
<dbReference type="OrthoDB" id="5845605at2759"/>
<organism evidence="3 4">
    <name type="scientific">Caenorhabditis angaria</name>
    <dbReference type="NCBI Taxonomy" id="860376"/>
    <lineage>
        <taxon>Eukaryota</taxon>
        <taxon>Metazoa</taxon>
        <taxon>Ecdysozoa</taxon>
        <taxon>Nematoda</taxon>
        <taxon>Chromadorea</taxon>
        <taxon>Rhabditida</taxon>
        <taxon>Rhabditina</taxon>
        <taxon>Rhabditomorpha</taxon>
        <taxon>Rhabditoidea</taxon>
        <taxon>Rhabditidae</taxon>
        <taxon>Peloderinae</taxon>
        <taxon>Caenorhabditis</taxon>
    </lineage>
</organism>
<dbReference type="EMBL" id="CANHGI010000003">
    <property type="protein sequence ID" value="CAI5445964.1"/>
    <property type="molecule type" value="Genomic_DNA"/>
</dbReference>
<feature type="region of interest" description="Disordered" evidence="1">
    <location>
        <begin position="774"/>
        <end position="822"/>
    </location>
</feature>
<feature type="compositionally biased region" description="Polar residues" evidence="1">
    <location>
        <begin position="116"/>
        <end position="127"/>
    </location>
</feature>
<feature type="compositionally biased region" description="Polar residues" evidence="1">
    <location>
        <begin position="449"/>
        <end position="486"/>
    </location>
</feature>
<feature type="compositionally biased region" description="Polar residues" evidence="1">
    <location>
        <begin position="416"/>
        <end position="441"/>
    </location>
</feature>
<feature type="region of interest" description="Disordered" evidence="1">
    <location>
        <begin position="286"/>
        <end position="365"/>
    </location>
</feature>
<evidence type="ECO:0000313" key="4">
    <source>
        <dbReference type="Proteomes" id="UP001152747"/>
    </source>
</evidence>
<dbReference type="GO" id="GO:0005634">
    <property type="term" value="C:nucleus"/>
    <property type="evidence" value="ECO:0007669"/>
    <property type="project" value="InterPro"/>
</dbReference>
<name>A0A9P1II99_9PELO</name>
<feature type="domain" description="AF4/FMR2 C-terminal homology" evidence="2">
    <location>
        <begin position="532"/>
        <end position="727"/>
    </location>
</feature>
<sequence>MQSKTGIYSVNFNMEEDVRSNGCGEYTIRLKRELCDIFGPFDEFYKKVNSGSLKHGLVRSKLRGKASPLTTFSNASPSQLPVQTLLNSMKNLAEEEPISNLTSLPYSSKKDKIYQHSCTPSSSSSVINDYGNDRDDYKKRKRKERSDENGDNNGTGINGNSNIEQNNSYESERRKRNKYENGELSRSATPKSMEYDRGGGNDTKLLKESLNRQQHNFNRRNNDNSTARNEKDNESMAISPDSGVHSTENYMGEQSVDDMLHIMTSLNGYQLSPISDSFIAEIQRKRRKNGKVEEEGNGTEKKKKKKFKEVFDDAESSSCSVSPASSSAASSPRSSTPPPVLVKEEPTPVINVVPAPSYSTPKSGGLNGEIRLNGLKYEKIQKLIGIAKANGCLLEEKENSDKIDNEKRKEEKPTNRKVQQLSASEPLNSLSLLKPTTSCGSTPAAMSIGGTSSRNTPIASRPGSSMSSVPKSQNATPKQERPGSSASTTKTVTPPSGSSSSSISSWKCAWSHARLTTAQRVQIPDPTVPNPKSKMDFYHGLAKKFKSSADNNKDRVSRVLDYMVSSVYFIMESIARNDKENTQTSKMQCLNMYKETQDLLRVALFQFIRDTDDLIVMHLMPRIKMIGQIMLATMHYQMFQFRADQVNKYAVRLDSKELDATVQKVQGATTGDLLKTNGTAPWMSSMLGQNTSLVQVPQAIFDMFRQQTKNMHMLLFANNYWNDWKMLELKVDLEFIKNLETVCKNQVTLEMSFEALAPIVLTAVSSLLAEYNEEKSSATKPPISKAKRQLEAALQTGGFHPPQSSRQPQKTSQQKPPPQKSQ</sequence>
<evidence type="ECO:0000259" key="2">
    <source>
        <dbReference type="Pfam" id="PF18876"/>
    </source>
</evidence>
<evidence type="ECO:0000313" key="3">
    <source>
        <dbReference type="EMBL" id="CAI5445964.1"/>
    </source>
</evidence>
<dbReference type="Pfam" id="PF18876">
    <property type="entry name" value="AFF4_CHD"/>
    <property type="match status" value="1"/>
</dbReference>
<feature type="compositionally biased region" description="Low complexity" evidence="1">
    <location>
        <begin position="316"/>
        <end position="334"/>
    </location>
</feature>
<reference evidence="3" key="1">
    <citation type="submission" date="2022-11" db="EMBL/GenBank/DDBJ databases">
        <authorList>
            <person name="Kikuchi T."/>
        </authorList>
    </citation>
    <scope>NUCLEOTIDE SEQUENCE</scope>
    <source>
        <strain evidence="3">PS1010</strain>
    </source>
</reference>
<dbReference type="AlphaFoldDB" id="A0A9P1II99"/>
<feature type="compositionally biased region" description="Basic and acidic residues" evidence="1">
    <location>
        <begin position="400"/>
        <end position="414"/>
    </location>
</feature>
<proteinExistence type="predicted"/>
<feature type="compositionally biased region" description="Basic and acidic residues" evidence="1">
    <location>
        <begin position="170"/>
        <end position="183"/>
    </location>
</feature>
<dbReference type="Proteomes" id="UP001152747">
    <property type="component" value="Unassembled WGS sequence"/>
</dbReference>
<comment type="caution">
    <text evidence="3">The sequence shown here is derived from an EMBL/GenBank/DDBJ whole genome shotgun (WGS) entry which is preliminary data.</text>
</comment>
<feature type="compositionally biased region" description="Basic and acidic residues" evidence="1">
    <location>
        <begin position="131"/>
        <end position="148"/>
    </location>
</feature>
<dbReference type="InterPro" id="IPR043640">
    <property type="entry name" value="AF4/FMR2_CHD"/>
</dbReference>
<accession>A0A9P1II99</accession>
<feature type="compositionally biased region" description="Basic and acidic residues" evidence="1">
    <location>
        <begin position="193"/>
        <end position="210"/>
    </location>
</feature>
<keyword evidence="4" id="KW-1185">Reference proteome</keyword>
<feature type="compositionally biased region" description="Low complexity" evidence="1">
    <location>
        <begin position="151"/>
        <end position="162"/>
    </location>
</feature>
<protein>
    <recommendedName>
        <fullName evidence="2">AF4/FMR2 C-terminal homology domain-containing protein</fullName>
    </recommendedName>
</protein>
<gene>
    <name evidence="3" type="ORF">CAMP_LOCUS8601</name>
</gene>